<sequence length="56" mass="6356">MTTSRHDYNQLIGDYLFSGDRRDRVPPQMGRSRFVVRPPEEGGGEPTLGYGPDFRA</sequence>
<dbReference type="Proteomes" id="UP000024435">
    <property type="component" value="Segment"/>
</dbReference>
<dbReference type="EMBL" id="KJ538721">
    <property type="protein sequence ID" value="AHY84168.1"/>
    <property type="molecule type" value="Genomic_DNA"/>
</dbReference>
<feature type="region of interest" description="Disordered" evidence="1">
    <location>
        <begin position="19"/>
        <end position="56"/>
    </location>
</feature>
<proteinExistence type="predicted"/>
<keyword evidence="3" id="KW-1185">Reference proteome</keyword>
<dbReference type="KEGG" id="vg:19487532"/>
<evidence type="ECO:0000313" key="3">
    <source>
        <dbReference type="Proteomes" id="UP000024435"/>
    </source>
</evidence>
<reference evidence="2 3" key="1">
    <citation type="submission" date="2014-03" db="EMBL/GenBank/DDBJ databases">
        <authorList>
            <person name="Bragg J."/>
            <person name="Dehn A."/>
            <person name="Hefner M."/>
            <person name="McHugh D."/>
            <person name="Petersen P."/>
            <person name="Zeba F."/>
            <person name="Zegers G.P."/>
            <person name="Page S.T."/>
            <person name="Bradley K.W."/>
            <person name="Clarke D.Q."/>
            <person name="Lewis M.F."/>
            <person name="Barker L.P."/>
            <person name="Bailey C."/>
            <person name="Asai D.J."/>
            <person name="Garber M.L."/>
            <person name="Bowman C.A."/>
            <person name="Russell D.A."/>
            <person name="Pope W.H."/>
            <person name="Jacobs-Sera D."/>
            <person name="Hendrix R.W."/>
            <person name="Hatfull G.F."/>
        </authorList>
    </citation>
    <scope>NUCLEOTIDE SEQUENCE [LARGE SCALE GENOMIC DNA]</scope>
</reference>
<accession>A0A023ZXL8</accession>
<organism evidence="2 3">
    <name type="scientific">Mycobacterium phage MosMoris</name>
    <dbReference type="NCBI Taxonomy" id="1471542"/>
    <lineage>
        <taxon>Viruses</taxon>
        <taxon>Duplodnaviria</taxon>
        <taxon>Heunggongvirae</taxon>
        <taxon>Uroviricota</taxon>
        <taxon>Caudoviricetes</taxon>
        <taxon>Marvinvirus</taxon>
        <taxon>Marvinvirus mosmoris</taxon>
    </lineage>
</organism>
<name>A0A023ZXL8_9CAUD</name>
<evidence type="ECO:0000313" key="2">
    <source>
        <dbReference type="EMBL" id="AHY84168.1"/>
    </source>
</evidence>
<evidence type="ECO:0000256" key="1">
    <source>
        <dbReference type="SAM" id="MobiDB-lite"/>
    </source>
</evidence>
<protein>
    <submittedName>
        <fullName evidence="2">Uncharacterized protein</fullName>
    </submittedName>
</protein>
<gene>
    <name evidence="2" type="primary">94</name>
    <name evidence="2" type="ORF">PBI_MOSMORIS_94</name>
</gene>
<dbReference type="GeneID" id="19487532"/>
<dbReference type="RefSeq" id="YP_009031604.1">
    <property type="nucleotide sequence ID" value="NC_024138.1"/>
</dbReference>